<evidence type="ECO:0000259" key="1">
    <source>
        <dbReference type="Pfam" id="PF24467"/>
    </source>
</evidence>
<evidence type="ECO:0000313" key="2">
    <source>
        <dbReference type="EMBL" id="CAI5440846.1"/>
    </source>
</evidence>
<sequence length="507" mass="58367">MTRKRQNSEKITNFFPTIKKQRSNSSCENVSQQLEDCSNIRKTNENSEYSSDELAELLGLKERRRNARKLQGLTPFEKLPKVFYTQLFNSLDMRSISALSLASTETMRHVRTYVLEYAFYRRFQLDNLNFMNSSCRVEEDEDFLIKDPFYNCGSLLKSITITLSTETRAQVFLNICRNLHSVSRGTLCGFGRILEGVTSMWTFSERRVMVKAAILIDPSLHENIVEVLTNPAGKLVGLELKVRSRLQELFLNRNQEIDNSPPEEIIEFGSWLSILLQNFTEQYQGRLYYILFGPTILTQTGEKLDWSYFFEMEGEKQHRSYHVIKSRLKALLNGIRALRIMSMTRRKDMSWTSRKIYRLFLRVVDASSVDGLDWSKISVSMALAIDTSGIFCDYLIISCDSPTDGLKEQYLDVAHMVNRVRAHIYHWTGTPSTYLSEPLHRIFKHLSVIDGGRIGVVGVGGFETFAKSSGLTGPVGRRSDRPWKILDFREISSQTVTCADFRRIDDA</sequence>
<keyword evidence="3" id="KW-1185">Reference proteome</keyword>
<organism evidence="2 3">
    <name type="scientific">Caenorhabditis angaria</name>
    <dbReference type="NCBI Taxonomy" id="860376"/>
    <lineage>
        <taxon>Eukaryota</taxon>
        <taxon>Metazoa</taxon>
        <taxon>Ecdysozoa</taxon>
        <taxon>Nematoda</taxon>
        <taxon>Chromadorea</taxon>
        <taxon>Rhabditida</taxon>
        <taxon>Rhabditina</taxon>
        <taxon>Rhabditomorpha</taxon>
        <taxon>Rhabditoidea</taxon>
        <taxon>Rhabditidae</taxon>
        <taxon>Peloderinae</taxon>
        <taxon>Caenorhabditis</taxon>
    </lineage>
</organism>
<gene>
    <name evidence="2" type="ORF">CAMP_LOCUS3483</name>
</gene>
<dbReference type="PANTHER" id="PTHR34098:SF2">
    <property type="entry name" value="F-BOX DOMAIN-CONTAINING PROTEIN"/>
    <property type="match status" value="1"/>
</dbReference>
<accession>A0A9P1MYK0</accession>
<dbReference type="OrthoDB" id="5785977at2759"/>
<comment type="caution">
    <text evidence="2">The sequence shown here is derived from an EMBL/GenBank/DDBJ whole genome shotgun (WGS) entry which is preliminary data.</text>
</comment>
<dbReference type="Pfam" id="PF24467">
    <property type="entry name" value="ARM_FBXO47"/>
    <property type="match status" value="1"/>
</dbReference>
<dbReference type="InterPro" id="IPR038946">
    <property type="entry name" value="FBXO47"/>
</dbReference>
<proteinExistence type="predicted"/>
<dbReference type="AlphaFoldDB" id="A0A9P1MYK0"/>
<evidence type="ECO:0000313" key="3">
    <source>
        <dbReference type="Proteomes" id="UP001152747"/>
    </source>
</evidence>
<protein>
    <recommendedName>
        <fullName evidence="1">FBXO47 ARM repeats region domain-containing protein</fullName>
    </recommendedName>
</protein>
<dbReference type="EMBL" id="CANHGI010000002">
    <property type="protein sequence ID" value="CAI5440846.1"/>
    <property type="molecule type" value="Genomic_DNA"/>
</dbReference>
<dbReference type="Proteomes" id="UP001152747">
    <property type="component" value="Unassembled WGS sequence"/>
</dbReference>
<reference evidence="2" key="1">
    <citation type="submission" date="2022-11" db="EMBL/GenBank/DDBJ databases">
        <authorList>
            <person name="Kikuchi T."/>
        </authorList>
    </citation>
    <scope>NUCLEOTIDE SEQUENCE</scope>
    <source>
        <strain evidence="2">PS1010</strain>
    </source>
</reference>
<dbReference type="PANTHER" id="PTHR34098">
    <property type="entry name" value="F-BOX ONLY PROTEIN 47"/>
    <property type="match status" value="1"/>
</dbReference>
<name>A0A9P1MYK0_9PELO</name>
<dbReference type="InterPro" id="IPR056622">
    <property type="entry name" value="ARM_FBXO47"/>
</dbReference>
<feature type="domain" description="FBXO47 ARM repeats region" evidence="1">
    <location>
        <begin position="216"/>
        <end position="451"/>
    </location>
</feature>